<feature type="transmembrane region" description="Helical" evidence="2">
    <location>
        <begin position="75"/>
        <end position="95"/>
    </location>
</feature>
<keyword evidence="4" id="KW-1185">Reference proteome</keyword>
<dbReference type="eggNOG" id="ENOG5032CIH">
    <property type="taxonomic scope" value="Bacteria"/>
</dbReference>
<dbReference type="AlphaFoldDB" id="A0A087D4J0"/>
<evidence type="ECO:0000313" key="4">
    <source>
        <dbReference type="Proteomes" id="UP000029078"/>
    </source>
</evidence>
<keyword evidence="2" id="KW-0472">Membrane</keyword>
<keyword evidence="2" id="KW-0812">Transmembrane</keyword>
<evidence type="ECO:0000256" key="2">
    <source>
        <dbReference type="SAM" id="Phobius"/>
    </source>
</evidence>
<reference evidence="3 4" key="1">
    <citation type="submission" date="2014-03" db="EMBL/GenBank/DDBJ databases">
        <title>Genomics of Bifidobacteria.</title>
        <authorList>
            <person name="Ventura M."/>
            <person name="Milani C."/>
            <person name="Lugli G.A."/>
        </authorList>
    </citation>
    <scope>NUCLEOTIDE SEQUENCE [LARGE SCALE GENOMIC DNA]</scope>
    <source>
        <strain evidence="3 4">LMG 21811</strain>
    </source>
</reference>
<feature type="region of interest" description="Disordered" evidence="1">
    <location>
        <begin position="1"/>
        <end position="21"/>
    </location>
</feature>
<name>A0A087D4J0_BIFRU</name>
<accession>A0A087D4J0</accession>
<sequence>MAENDGNDSKNSGCMATGKHDSAGHDPDVQVTFAQNSPDQKNPLTQTPVVTAVIYAATFAATCVLYNYIGWHLFYIFLLLVFPGYVIIPSVALLLTRKVRVLRNPLWLVSTANAAHAASIAESDVLSLWAEDQTANIFCQSTPRNALTAAAFATNPRFPHWYRS</sequence>
<dbReference type="STRING" id="78346.BRUM_0205"/>
<evidence type="ECO:0000313" key="3">
    <source>
        <dbReference type="EMBL" id="KFI90440.1"/>
    </source>
</evidence>
<protein>
    <submittedName>
        <fullName evidence="3">Uncharacterized protein</fullName>
    </submittedName>
</protein>
<keyword evidence="2" id="KW-1133">Transmembrane helix</keyword>
<comment type="caution">
    <text evidence="3">The sequence shown here is derived from an EMBL/GenBank/DDBJ whole genome shotgun (WGS) entry which is preliminary data.</text>
</comment>
<evidence type="ECO:0000256" key="1">
    <source>
        <dbReference type="SAM" id="MobiDB-lite"/>
    </source>
</evidence>
<dbReference type="EMBL" id="JGZL01000003">
    <property type="protein sequence ID" value="KFI90440.1"/>
    <property type="molecule type" value="Genomic_DNA"/>
</dbReference>
<proteinExistence type="predicted"/>
<organism evidence="3 4">
    <name type="scientific">Bifidobacterium ruminantium</name>
    <dbReference type="NCBI Taxonomy" id="78346"/>
    <lineage>
        <taxon>Bacteria</taxon>
        <taxon>Bacillati</taxon>
        <taxon>Actinomycetota</taxon>
        <taxon>Actinomycetes</taxon>
        <taxon>Bifidobacteriales</taxon>
        <taxon>Bifidobacteriaceae</taxon>
        <taxon>Bifidobacterium</taxon>
    </lineage>
</organism>
<dbReference type="Proteomes" id="UP000029078">
    <property type="component" value="Unassembled WGS sequence"/>
</dbReference>
<gene>
    <name evidence="3" type="ORF">BRUM_0205</name>
</gene>
<feature type="transmembrane region" description="Helical" evidence="2">
    <location>
        <begin position="49"/>
        <end position="69"/>
    </location>
</feature>